<proteinExistence type="predicted"/>
<organism evidence="1 2">
    <name type="scientific">Trifolium medium</name>
    <dbReference type="NCBI Taxonomy" id="97028"/>
    <lineage>
        <taxon>Eukaryota</taxon>
        <taxon>Viridiplantae</taxon>
        <taxon>Streptophyta</taxon>
        <taxon>Embryophyta</taxon>
        <taxon>Tracheophyta</taxon>
        <taxon>Spermatophyta</taxon>
        <taxon>Magnoliopsida</taxon>
        <taxon>eudicotyledons</taxon>
        <taxon>Gunneridae</taxon>
        <taxon>Pentapetalae</taxon>
        <taxon>rosids</taxon>
        <taxon>fabids</taxon>
        <taxon>Fabales</taxon>
        <taxon>Fabaceae</taxon>
        <taxon>Papilionoideae</taxon>
        <taxon>50 kb inversion clade</taxon>
        <taxon>NPAAA clade</taxon>
        <taxon>Hologalegina</taxon>
        <taxon>IRL clade</taxon>
        <taxon>Trifolieae</taxon>
        <taxon>Trifolium</taxon>
    </lineage>
</organism>
<protein>
    <submittedName>
        <fullName evidence="1">Uncharacterized protein</fullName>
    </submittedName>
</protein>
<keyword evidence="2" id="KW-1185">Reference proteome</keyword>
<name>A0A392RXJ4_9FABA</name>
<evidence type="ECO:0000313" key="2">
    <source>
        <dbReference type="Proteomes" id="UP000265520"/>
    </source>
</evidence>
<dbReference type="Proteomes" id="UP000265520">
    <property type="component" value="Unassembled WGS sequence"/>
</dbReference>
<dbReference type="AlphaFoldDB" id="A0A392RXJ4"/>
<feature type="non-terminal residue" evidence="1">
    <location>
        <position position="115"/>
    </location>
</feature>
<evidence type="ECO:0000313" key="1">
    <source>
        <dbReference type="EMBL" id="MCI40877.1"/>
    </source>
</evidence>
<comment type="caution">
    <text evidence="1">The sequence shown here is derived from an EMBL/GenBank/DDBJ whole genome shotgun (WGS) entry which is preliminary data.</text>
</comment>
<accession>A0A392RXJ4</accession>
<reference evidence="1 2" key="1">
    <citation type="journal article" date="2018" name="Front. Plant Sci.">
        <title>Red Clover (Trifolium pratense) and Zigzag Clover (T. medium) - A Picture of Genomic Similarities and Differences.</title>
        <authorList>
            <person name="Dluhosova J."/>
            <person name="Istvanek J."/>
            <person name="Nedelnik J."/>
            <person name="Repkova J."/>
        </authorList>
    </citation>
    <scope>NUCLEOTIDE SEQUENCE [LARGE SCALE GENOMIC DNA]</scope>
    <source>
        <strain evidence="2">cv. 10/8</strain>
        <tissue evidence="1">Leaf</tissue>
    </source>
</reference>
<dbReference type="EMBL" id="LXQA010284987">
    <property type="protein sequence ID" value="MCI40877.1"/>
    <property type="molecule type" value="Genomic_DNA"/>
</dbReference>
<sequence length="115" mass="12415">MEAEMERMTSMMSALMAAHSQSQAPQFTNASVAITSSPLLIRPEGCTWGMPQYSVNEEFRPIISEIPVPVAPQVVSVPQLGPAVPQATVTYSAPLVNTVPQEPKPIFHADSMGYD</sequence>